<sequence>MLSKIINENLIRLNISANDWEDAVRKAASALLENNKISASYIDEMINTAKEVGPYIVITKHVALPHARPEAGAKEIAIGIATLEHPIEFGNVDNDPVKYIFSLSAVDQNTHLQAMSELAMLLEKDEFYKVLDKAENAEEIMNYIRTYES</sequence>
<reference evidence="8 9" key="1">
    <citation type="submission" date="2024-11" db="EMBL/GenBank/DDBJ databases">
        <authorList>
            <person name="Heng Y.C."/>
            <person name="Lim A.C.H."/>
            <person name="Lee J.K.Y."/>
            <person name="Kittelmann S."/>
        </authorList>
    </citation>
    <scope>NUCLEOTIDE SEQUENCE [LARGE SCALE GENOMIC DNA]</scope>
    <source>
        <strain evidence="8 9">WILCCON 0202</strain>
    </source>
</reference>
<dbReference type="Gene3D" id="3.40.930.10">
    <property type="entry name" value="Mannitol-specific EII, Chain A"/>
    <property type="match status" value="1"/>
</dbReference>
<keyword evidence="2" id="KW-0813">Transport</keyword>
<evidence type="ECO:0000256" key="2">
    <source>
        <dbReference type="ARBA" id="ARBA00022448"/>
    </source>
</evidence>
<evidence type="ECO:0000256" key="5">
    <source>
        <dbReference type="ARBA" id="ARBA00022683"/>
    </source>
</evidence>
<organism evidence="8 9">
    <name type="scientific">Candidatus Clostridium radicumherbarum</name>
    <dbReference type="NCBI Taxonomy" id="3381662"/>
    <lineage>
        <taxon>Bacteria</taxon>
        <taxon>Bacillati</taxon>
        <taxon>Bacillota</taxon>
        <taxon>Clostridia</taxon>
        <taxon>Eubacteriales</taxon>
        <taxon>Clostridiaceae</taxon>
        <taxon>Clostridium</taxon>
    </lineage>
</organism>
<keyword evidence="6" id="KW-0418">Kinase</keyword>
<evidence type="ECO:0000256" key="6">
    <source>
        <dbReference type="ARBA" id="ARBA00022777"/>
    </source>
</evidence>
<dbReference type="InterPro" id="IPR051351">
    <property type="entry name" value="Ascorbate-PTS_EIIA_comp"/>
</dbReference>
<keyword evidence="4" id="KW-0808">Transferase</keyword>
<dbReference type="InterPro" id="IPR002178">
    <property type="entry name" value="PTS_EIIA_type-2_dom"/>
</dbReference>
<dbReference type="RefSeq" id="WP_406764271.1">
    <property type="nucleotide sequence ID" value="NZ_JBJHZY010000001.1"/>
</dbReference>
<keyword evidence="3" id="KW-0963">Cytoplasm</keyword>
<evidence type="ECO:0000313" key="8">
    <source>
        <dbReference type="EMBL" id="MFL0267676.1"/>
    </source>
</evidence>
<evidence type="ECO:0000256" key="1">
    <source>
        <dbReference type="ARBA" id="ARBA00004496"/>
    </source>
</evidence>
<name>A0ABW8TR52_9CLOT</name>
<dbReference type="PANTHER" id="PTHR36203">
    <property type="entry name" value="ASCORBATE-SPECIFIC PTS SYSTEM EIIA COMPONENT"/>
    <property type="match status" value="1"/>
</dbReference>
<dbReference type="PANTHER" id="PTHR36203:SF5">
    <property type="entry name" value="PTS SYSTEM, EIIA COMPONENT"/>
    <property type="match status" value="1"/>
</dbReference>
<comment type="subcellular location">
    <subcellularLocation>
        <location evidence="1">Cytoplasm</location>
    </subcellularLocation>
</comment>
<dbReference type="EMBL" id="JBJHZY010000001">
    <property type="protein sequence ID" value="MFL0267676.1"/>
    <property type="molecule type" value="Genomic_DNA"/>
</dbReference>
<feature type="domain" description="PTS EIIA type-2" evidence="7">
    <location>
        <begin position="4"/>
        <end position="147"/>
    </location>
</feature>
<evidence type="ECO:0000256" key="3">
    <source>
        <dbReference type="ARBA" id="ARBA00022490"/>
    </source>
</evidence>
<proteinExistence type="predicted"/>
<dbReference type="Pfam" id="PF00359">
    <property type="entry name" value="PTS_EIIA_2"/>
    <property type="match status" value="1"/>
</dbReference>
<dbReference type="CDD" id="cd00211">
    <property type="entry name" value="PTS_IIA_fru"/>
    <property type="match status" value="1"/>
</dbReference>
<evidence type="ECO:0000256" key="4">
    <source>
        <dbReference type="ARBA" id="ARBA00022679"/>
    </source>
</evidence>
<dbReference type="InterPro" id="IPR016152">
    <property type="entry name" value="PTrfase/Anion_transptr"/>
</dbReference>
<dbReference type="PROSITE" id="PS51094">
    <property type="entry name" value="PTS_EIIA_TYPE_2"/>
    <property type="match status" value="1"/>
</dbReference>
<keyword evidence="8" id="KW-0762">Sugar transport</keyword>
<gene>
    <name evidence="8" type="ORF">ACJDUH_06130</name>
</gene>
<protein>
    <submittedName>
        <fullName evidence="8">PTS sugar transporter subunit IIA</fullName>
    </submittedName>
</protein>
<evidence type="ECO:0000259" key="7">
    <source>
        <dbReference type="PROSITE" id="PS51094"/>
    </source>
</evidence>
<comment type="caution">
    <text evidence="8">The sequence shown here is derived from an EMBL/GenBank/DDBJ whole genome shotgun (WGS) entry which is preliminary data.</text>
</comment>
<dbReference type="SUPFAM" id="SSF55804">
    <property type="entry name" value="Phoshotransferase/anion transport protein"/>
    <property type="match status" value="1"/>
</dbReference>
<keyword evidence="5" id="KW-0598">Phosphotransferase system</keyword>
<evidence type="ECO:0000313" key="9">
    <source>
        <dbReference type="Proteomes" id="UP001623661"/>
    </source>
</evidence>
<dbReference type="Proteomes" id="UP001623661">
    <property type="component" value="Unassembled WGS sequence"/>
</dbReference>
<keyword evidence="9" id="KW-1185">Reference proteome</keyword>
<accession>A0ABW8TR52</accession>